<comment type="caution">
    <text evidence="3">The sequence shown here is derived from an EMBL/GenBank/DDBJ whole genome shotgun (WGS) entry which is preliminary data.</text>
</comment>
<dbReference type="Pfam" id="PF00563">
    <property type="entry name" value="EAL"/>
    <property type="match status" value="1"/>
</dbReference>
<reference evidence="4" key="1">
    <citation type="journal article" date="2019" name="Int. J. Syst. Evol. Microbiol.">
        <title>The Global Catalogue of Microorganisms (GCM) 10K type strain sequencing project: providing services to taxonomists for standard genome sequencing and annotation.</title>
        <authorList>
            <consortium name="The Broad Institute Genomics Platform"/>
            <consortium name="The Broad Institute Genome Sequencing Center for Infectious Disease"/>
            <person name="Wu L."/>
            <person name="Ma J."/>
        </authorList>
    </citation>
    <scope>NUCLEOTIDE SEQUENCE [LARGE SCALE GENOMIC DNA]</scope>
    <source>
        <strain evidence="4">JCM 31047</strain>
    </source>
</reference>
<dbReference type="SUPFAM" id="SSF55073">
    <property type="entry name" value="Nucleotide cyclase"/>
    <property type="match status" value="1"/>
</dbReference>
<dbReference type="Gene3D" id="3.30.450.20">
    <property type="entry name" value="PAS domain"/>
    <property type="match status" value="2"/>
</dbReference>
<feature type="domain" description="GGDEF" evidence="2">
    <location>
        <begin position="432"/>
        <end position="564"/>
    </location>
</feature>
<feature type="domain" description="EAL" evidence="1">
    <location>
        <begin position="573"/>
        <end position="815"/>
    </location>
</feature>
<dbReference type="InterPro" id="IPR035965">
    <property type="entry name" value="PAS-like_dom_sf"/>
</dbReference>
<dbReference type="CDD" id="cd01949">
    <property type="entry name" value="GGDEF"/>
    <property type="match status" value="1"/>
</dbReference>
<dbReference type="SMART" id="SM00052">
    <property type="entry name" value="EAL"/>
    <property type="match status" value="1"/>
</dbReference>
<dbReference type="PROSITE" id="PS50883">
    <property type="entry name" value="EAL"/>
    <property type="match status" value="1"/>
</dbReference>
<dbReference type="Gene3D" id="3.30.70.270">
    <property type="match status" value="1"/>
</dbReference>
<dbReference type="Gene3D" id="3.20.20.450">
    <property type="entry name" value="EAL domain"/>
    <property type="match status" value="1"/>
</dbReference>
<dbReference type="SUPFAM" id="SSF55781">
    <property type="entry name" value="GAF domain-like"/>
    <property type="match status" value="1"/>
</dbReference>
<evidence type="ECO:0000313" key="3">
    <source>
        <dbReference type="EMBL" id="GGM53109.1"/>
    </source>
</evidence>
<dbReference type="SMART" id="SM00267">
    <property type="entry name" value="GGDEF"/>
    <property type="match status" value="1"/>
</dbReference>
<dbReference type="EMBL" id="BMQG01000013">
    <property type="protein sequence ID" value="GGM53109.1"/>
    <property type="molecule type" value="Genomic_DNA"/>
</dbReference>
<dbReference type="AlphaFoldDB" id="A0A8H9GS18"/>
<evidence type="ECO:0000313" key="4">
    <source>
        <dbReference type="Proteomes" id="UP000600547"/>
    </source>
</evidence>
<dbReference type="InterPro" id="IPR029787">
    <property type="entry name" value="Nucleotide_cyclase"/>
</dbReference>
<dbReference type="Proteomes" id="UP000600547">
    <property type="component" value="Unassembled WGS sequence"/>
</dbReference>
<dbReference type="CDD" id="cd01948">
    <property type="entry name" value="EAL"/>
    <property type="match status" value="1"/>
</dbReference>
<dbReference type="Pfam" id="PF08448">
    <property type="entry name" value="PAS_4"/>
    <property type="match status" value="1"/>
</dbReference>
<dbReference type="InterPro" id="IPR001633">
    <property type="entry name" value="EAL_dom"/>
</dbReference>
<protein>
    <submittedName>
        <fullName evidence="3">Uncharacterized protein</fullName>
    </submittedName>
</protein>
<evidence type="ECO:0000259" key="2">
    <source>
        <dbReference type="PROSITE" id="PS50887"/>
    </source>
</evidence>
<dbReference type="InterPro" id="IPR000014">
    <property type="entry name" value="PAS"/>
</dbReference>
<dbReference type="PANTHER" id="PTHR44757">
    <property type="entry name" value="DIGUANYLATE CYCLASE DGCP"/>
    <property type="match status" value="1"/>
</dbReference>
<dbReference type="InterPro" id="IPR052155">
    <property type="entry name" value="Biofilm_reg_signaling"/>
</dbReference>
<dbReference type="InterPro" id="IPR029016">
    <property type="entry name" value="GAF-like_dom_sf"/>
</dbReference>
<organism evidence="3 4">
    <name type="scientific">Deinococcus arenae</name>
    <dbReference type="NCBI Taxonomy" id="1452751"/>
    <lineage>
        <taxon>Bacteria</taxon>
        <taxon>Thermotogati</taxon>
        <taxon>Deinococcota</taxon>
        <taxon>Deinococci</taxon>
        <taxon>Deinococcales</taxon>
        <taxon>Deinococcaceae</taxon>
        <taxon>Deinococcus</taxon>
    </lineage>
</organism>
<dbReference type="NCBIfam" id="TIGR00229">
    <property type="entry name" value="sensory_box"/>
    <property type="match status" value="1"/>
</dbReference>
<evidence type="ECO:0000259" key="1">
    <source>
        <dbReference type="PROSITE" id="PS50883"/>
    </source>
</evidence>
<dbReference type="Gene3D" id="3.30.450.40">
    <property type="match status" value="1"/>
</dbReference>
<dbReference type="SUPFAM" id="SSF141868">
    <property type="entry name" value="EAL domain-like"/>
    <property type="match status" value="1"/>
</dbReference>
<dbReference type="SMART" id="SM00091">
    <property type="entry name" value="PAS"/>
    <property type="match status" value="2"/>
</dbReference>
<dbReference type="NCBIfam" id="TIGR00254">
    <property type="entry name" value="GGDEF"/>
    <property type="match status" value="1"/>
</dbReference>
<dbReference type="InterPro" id="IPR000160">
    <property type="entry name" value="GGDEF_dom"/>
</dbReference>
<gene>
    <name evidence="3" type="ORF">GCM10008956_31450</name>
</gene>
<dbReference type="PROSITE" id="PS50887">
    <property type="entry name" value="GGDEF"/>
    <property type="match status" value="1"/>
</dbReference>
<name>A0A8H9GS18_9DEIO</name>
<dbReference type="Pfam" id="PF13188">
    <property type="entry name" value="PAS_8"/>
    <property type="match status" value="1"/>
</dbReference>
<proteinExistence type="predicted"/>
<dbReference type="SUPFAM" id="SSF55785">
    <property type="entry name" value="PYP-like sensor domain (PAS domain)"/>
    <property type="match status" value="2"/>
</dbReference>
<dbReference type="InterPro" id="IPR013656">
    <property type="entry name" value="PAS_4"/>
</dbReference>
<dbReference type="InterPro" id="IPR035919">
    <property type="entry name" value="EAL_sf"/>
</dbReference>
<dbReference type="CDD" id="cd00130">
    <property type="entry name" value="PAS"/>
    <property type="match status" value="1"/>
</dbReference>
<sequence length="815" mass="90268">MTADPAPQALHLADQLPFPLIRVGPDWRYTEINQAAATLMGAPAEAFLGRSLWEVYPAHEGRYRPLYEQAYREQRPVTFEMYDEPASYWAVAHLWPTPQDVTVLFHAINAEKQHADDLQFLLDTSRALSGCANVADVKTVTVSRLQALPFVNAGAVLLDRGGHLELDQTFGYAQDVQAHWFHQEAHPLDVLGPLLDRREAAFCTCDELRTLQPDAVFNPGTHLIGLLPLTVQGRVLGGLSVSLRQSASRDSTRLTLLESVAALAAQALAHAQEHDELLEYRCRATTVFNSLSEGIVLLDRDGAFHPLNPAAEDMIGHIQDPRGGWIVQRSGRPMPEADWPLTRSLQHGERVTHHVMGVIDAQGATRWLSVNASPLYRTAELHPSAAVASFVDVTRQTQYEDELKRRALQDDLTGLLSRNAFLNHMDGAPRQGRAALAVVNLNRFRHVNELYGQSVGDAVLGEIGQRLQTLSGPRMTFGRLSDDVFSVWITDLLGAAEAQVIVQSVLNLVAQPIAVGDHELHLSGTAGLTIAERGSSSSSLLRQAFTAVRRAQEHDEPGLHVFDRAMGQAYERRLELEQRLHQAVRTGEFQLHYQPIVALASGQPQMLEALIRWQHPDLGAVRPDEFIPMAEQTGLIHELGRWVLREACQRARDHHLTVTVNVSPIQLNAPDFVEDVRTALRQADLEPTRLKLEITEGAVIRNLQQARRMLQRLTRLGVQVALDDFGTGYSSLASLRTLPLDTVKIDRAFVRDLERAPAQQATVRAIIALAHALQLTVVAEGVETEGQRALLREMGCDCAQGYLLARPALLEELAL</sequence>
<keyword evidence="4" id="KW-1185">Reference proteome</keyword>
<dbReference type="Pfam" id="PF00990">
    <property type="entry name" value="GGDEF"/>
    <property type="match status" value="1"/>
</dbReference>
<dbReference type="PANTHER" id="PTHR44757:SF2">
    <property type="entry name" value="BIOFILM ARCHITECTURE MAINTENANCE PROTEIN MBAA"/>
    <property type="match status" value="1"/>
</dbReference>
<dbReference type="InterPro" id="IPR043128">
    <property type="entry name" value="Rev_trsase/Diguanyl_cyclase"/>
</dbReference>
<accession>A0A8H9GS18</accession>